<evidence type="ECO:0000313" key="3">
    <source>
        <dbReference type="Proteomes" id="UP000799539"/>
    </source>
</evidence>
<keyword evidence="3" id="KW-1185">Reference proteome</keyword>
<name>A0A6A6FER4_9PEZI</name>
<sequence length="121" mass="13537">MSDDEGHCGARNATAQRMPNDHPATTCTARTQCQPSDRQYTQQSPRLLFERNMDPARYGTLRRSACHGQKQTTQSGAMQNVRQAVHEQRALRARHVELRLGETEKTSATSGSSTIDEHTVQ</sequence>
<dbReference type="EMBL" id="ML992674">
    <property type="protein sequence ID" value="KAF2211886.1"/>
    <property type="molecule type" value="Genomic_DNA"/>
</dbReference>
<proteinExistence type="predicted"/>
<feature type="compositionally biased region" description="Polar residues" evidence="1">
    <location>
        <begin position="13"/>
        <end position="45"/>
    </location>
</feature>
<evidence type="ECO:0000256" key="1">
    <source>
        <dbReference type="SAM" id="MobiDB-lite"/>
    </source>
</evidence>
<dbReference type="Proteomes" id="UP000799539">
    <property type="component" value="Unassembled WGS sequence"/>
</dbReference>
<organism evidence="2 3">
    <name type="scientific">Cercospora zeae-maydis SCOH1-5</name>
    <dbReference type="NCBI Taxonomy" id="717836"/>
    <lineage>
        <taxon>Eukaryota</taxon>
        <taxon>Fungi</taxon>
        <taxon>Dikarya</taxon>
        <taxon>Ascomycota</taxon>
        <taxon>Pezizomycotina</taxon>
        <taxon>Dothideomycetes</taxon>
        <taxon>Dothideomycetidae</taxon>
        <taxon>Mycosphaerellales</taxon>
        <taxon>Mycosphaerellaceae</taxon>
        <taxon>Cercospora</taxon>
    </lineage>
</organism>
<evidence type="ECO:0000313" key="2">
    <source>
        <dbReference type="EMBL" id="KAF2211886.1"/>
    </source>
</evidence>
<protein>
    <submittedName>
        <fullName evidence="2">Uncharacterized protein</fullName>
    </submittedName>
</protein>
<gene>
    <name evidence="2" type="ORF">CERZMDRAFT_90783</name>
</gene>
<feature type="region of interest" description="Disordered" evidence="1">
    <location>
        <begin position="1"/>
        <end position="45"/>
    </location>
</feature>
<feature type="region of interest" description="Disordered" evidence="1">
    <location>
        <begin position="97"/>
        <end position="121"/>
    </location>
</feature>
<reference evidence="2" key="1">
    <citation type="journal article" date="2020" name="Stud. Mycol.">
        <title>101 Dothideomycetes genomes: a test case for predicting lifestyles and emergence of pathogens.</title>
        <authorList>
            <person name="Haridas S."/>
            <person name="Albert R."/>
            <person name="Binder M."/>
            <person name="Bloem J."/>
            <person name="Labutti K."/>
            <person name="Salamov A."/>
            <person name="Andreopoulos B."/>
            <person name="Baker S."/>
            <person name="Barry K."/>
            <person name="Bills G."/>
            <person name="Bluhm B."/>
            <person name="Cannon C."/>
            <person name="Castanera R."/>
            <person name="Culley D."/>
            <person name="Daum C."/>
            <person name="Ezra D."/>
            <person name="Gonzalez J."/>
            <person name="Henrissat B."/>
            <person name="Kuo A."/>
            <person name="Liang C."/>
            <person name="Lipzen A."/>
            <person name="Lutzoni F."/>
            <person name="Magnuson J."/>
            <person name="Mondo S."/>
            <person name="Nolan M."/>
            <person name="Ohm R."/>
            <person name="Pangilinan J."/>
            <person name="Park H.-J."/>
            <person name="Ramirez L."/>
            <person name="Alfaro M."/>
            <person name="Sun H."/>
            <person name="Tritt A."/>
            <person name="Yoshinaga Y."/>
            <person name="Zwiers L.-H."/>
            <person name="Turgeon B."/>
            <person name="Goodwin S."/>
            <person name="Spatafora J."/>
            <person name="Crous P."/>
            <person name="Grigoriev I."/>
        </authorList>
    </citation>
    <scope>NUCLEOTIDE SEQUENCE</scope>
    <source>
        <strain evidence="2">SCOH1-5</strain>
    </source>
</reference>
<accession>A0A6A6FER4</accession>
<dbReference type="AlphaFoldDB" id="A0A6A6FER4"/>